<reference evidence="7" key="2">
    <citation type="submission" date="2020-05" db="UniProtKB">
        <authorList>
            <consortium name="EnsemblMetazoa"/>
        </authorList>
    </citation>
    <scope>IDENTIFICATION</scope>
    <source>
        <strain evidence="7">FAR1</strain>
    </source>
</reference>
<keyword evidence="5 6" id="KW-0472">Membrane</keyword>
<dbReference type="GO" id="GO:0007165">
    <property type="term" value="P:signal transduction"/>
    <property type="evidence" value="ECO:0007669"/>
    <property type="project" value="UniProtKB-KW"/>
</dbReference>
<feature type="transmembrane region" description="Helical" evidence="6">
    <location>
        <begin position="386"/>
        <end position="405"/>
    </location>
</feature>
<feature type="transmembrane region" description="Helical" evidence="6">
    <location>
        <begin position="272"/>
        <end position="292"/>
    </location>
</feature>
<feature type="transmembrane region" description="Helical" evidence="6">
    <location>
        <begin position="304"/>
        <end position="324"/>
    </location>
</feature>
<evidence type="ECO:0000256" key="5">
    <source>
        <dbReference type="ARBA" id="ARBA00023136"/>
    </source>
</evidence>
<dbReference type="EMBL" id="AXCN02001483">
    <property type="status" value="NOT_ANNOTATED_CDS"/>
    <property type="molecule type" value="Genomic_DNA"/>
</dbReference>
<dbReference type="STRING" id="69004.A0A182Q2D1"/>
<feature type="transmembrane region" description="Helical" evidence="6">
    <location>
        <begin position="476"/>
        <end position="499"/>
    </location>
</feature>
<feature type="transmembrane region" description="Helical" evidence="6">
    <location>
        <begin position="87"/>
        <end position="109"/>
    </location>
</feature>
<evidence type="ECO:0000256" key="2">
    <source>
        <dbReference type="ARBA" id="ARBA00022475"/>
    </source>
</evidence>
<organism evidence="7 8">
    <name type="scientific">Anopheles farauti</name>
    <dbReference type="NCBI Taxonomy" id="69004"/>
    <lineage>
        <taxon>Eukaryota</taxon>
        <taxon>Metazoa</taxon>
        <taxon>Ecdysozoa</taxon>
        <taxon>Arthropoda</taxon>
        <taxon>Hexapoda</taxon>
        <taxon>Insecta</taxon>
        <taxon>Pterygota</taxon>
        <taxon>Neoptera</taxon>
        <taxon>Endopterygota</taxon>
        <taxon>Diptera</taxon>
        <taxon>Nematocera</taxon>
        <taxon>Culicoidea</taxon>
        <taxon>Culicidae</taxon>
        <taxon>Anophelinae</taxon>
        <taxon>Anopheles</taxon>
    </lineage>
</organism>
<dbReference type="Pfam" id="PF08395">
    <property type="entry name" value="7tm_7"/>
    <property type="match status" value="2"/>
</dbReference>
<dbReference type="Proteomes" id="UP000075886">
    <property type="component" value="Unassembled WGS sequence"/>
</dbReference>
<keyword evidence="3 6" id="KW-0812">Transmembrane</keyword>
<comment type="subcellular location">
    <subcellularLocation>
        <location evidence="1 6">Cell membrane</location>
        <topology evidence="1 6">Multi-pass membrane protein</topology>
    </subcellularLocation>
</comment>
<evidence type="ECO:0000256" key="3">
    <source>
        <dbReference type="ARBA" id="ARBA00022692"/>
    </source>
</evidence>
<keyword evidence="8" id="KW-1185">Reference proteome</keyword>
<dbReference type="AlphaFoldDB" id="A0A182Q2D1"/>
<keyword evidence="4 6" id="KW-1133">Transmembrane helix</keyword>
<feature type="transmembrane region" description="Helical" evidence="6">
    <location>
        <begin position="417"/>
        <end position="440"/>
    </location>
</feature>
<dbReference type="GO" id="GO:0005886">
    <property type="term" value="C:plasma membrane"/>
    <property type="evidence" value="ECO:0007669"/>
    <property type="project" value="UniProtKB-SubCell"/>
</dbReference>
<reference evidence="8" key="1">
    <citation type="submission" date="2014-01" db="EMBL/GenBank/DDBJ databases">
        <title>The Genome Sequence of Anopheles farauti FAR1 (V2).</title>
        <authorList>
            <consortium name="The Broad Institute Genomics Platform"/>
            <person name="Neafsey D.E."/>
            <person name="Besansky N."/>
            <person name="Howell P."/>
            <person name="Walton C."/>
            <person name="Young S.K."/>
            <person name="Zeng Q."/>
            <person name="Gargeya S."/>
            <person name="Fitzgerald M."/>
            <person name="Haas B."/>
            <person name="Abouelleil A."/>
            <person name="Allen A.W."/>
            <person name="Alvarado L."/>
            <person name="Arachchi H.M."/>
            <person name="Berlin A.M."/>
            <person name="Chapman S.B."/>
            <person name="Gainer-Dewar J."/>
            <person name="Goldberg J."/>
            <person name="Griggs A."/>
            <person name="Gujja S."/>
            <person name="Hansen M."/>
            <person name="Howarth C."/>
            <person name="Imamovic A."/>
            <person name="Ireland A."/>
            <person name="Larimer J."/>
            <person name="McCowan C."/>
            <person name="Murphy C."/>
            <person name="Pearson M."/>
            <person name="Poon T.W."/>
            <person name="Priest M."/>
            <person name="Roberts A."/>
            <person name="Saif S."/>
            <person name="Shea T."/>
            <person name="Sisk P."/>
            <person name="Sykes S."/>
            <person name="Wortman J."/>
            <person name="Nusbaum C."/>
            <person name="Birren B."/>
        </authorList>
    </citation>
    <scope>NUCLEOTIDE SEQUENCE [LARGE SCALE GENOMIC DNA]</scope>
    <source>
        <strain evidence="8">FAR1</strain>
    </source>
</reference>
<feature type="transmembrane region" description="Helical" evidence="6">
    <location>
        <begin position="53"/>
        <end position="75"/>
    </location>
</feature>
<accession>A0A182Q2D1</accession>
<feature type="transmembrane region" description="Helical" evidence="6">
    <location>
        <begin position="184"/>
        <end position="204"/>
    </location>
</feature>
<evidence type="ECO:0000256" key="6">
    <source>
        <dbReference type="RuleBase" id="RU363108"/>
    </source>
</evidence>
<feature type="transmembrane region" description="Helical" evidence="6">
    <location>
        <begin position="519"/>
        <end position="538"/>
    </location>
</feature>
<evidence type="ECO:0000313" key="7">
    <source>
        <dbReference type="EnsemblMetazoa" id="AFAF001712-PA"/>
    </source>
</evidence>
<keyword evidence="6" id="KW-0807">Transducer</keyword>
<protein>
    <recommendedName>
        <fullName evidence="6">Gustatory receptor</fullName>
    </recommendedName>
</protein>
<evidence type="ECO:0000313" key="8">
    <source>
        <dbReference type="Proteomes" id="UP000075886"/>
    </source>
</evidence>
<evidence type="ECO:0000256" key="4">
    <source>
        <dbReference type="ARBA" id="ARBA00022989"/>
    </source>
</evidence>
<dbReference type="EnsemblMetazoa" id="AFAF001712-RA">
    <property type="protein sequence ID" value="AFAF001712-PA"/>
    <property type="gene ID" value="AFAF001712"/>
</dbReference>
<sequence>MGQRISSWFCDEPQHVFDVLKYSEKVCSILGVSIYESVSGPASGEVKLSPAKFANFLAMNLLLMVVVLIHASIPYELMNNGSIMVTYGIRTLLVGGVLGISGITILYAWNWKSIGLLPHEIHQLDLKFQLMKHPIDFPAQKRVVLRWYGTFLAVHILIVLGFNLSTLKLISDRFVSWRMVFGQIYFNLVYFAIASQLVSLSYVVSRRFVHLNHALRLRFDTTNGERLRSLLDDSKFRRGTVRERVRIVQKLAGMYHLLDGLAERMNREFGDIYLANIMATLQFSAFNVFALLKVYDSDDDRTRMFTTLNLCGSLYYTLMFMLLVRLSRTIRLECYHSNGKKNKPPMKWFAASSVFDSIRPIYRTGKLIGIFTQTIDFRKRELSKTALDQALLVLAVMIDVYGFKLSLKSLVILSDSILYNVGIYSTVNLGFIISMSMPLCNRLFGGRIFGIFATLHQVDEMLLRYGYRMNHQLNHLYACCFMMTPIVINFVMMFTTFGLGQNSVSLNLTAMEVVTFLRSSLVFTIFGSYTCASLGSIYQRFRGLNKVIG</sequence>
<feature type="transmembrane region" description="Helical" evidence="6">
    <location>
        <begin position="145"/>
        <end position="164"/>
    </location>
</feature>
<keyword evidence="2 6" id="KW-1003">Cell membrane</keyword>
<comment type="caution">
    <text evidence="6">Lacks conserved residue(s) required for the propagation of feature annotation.</text>
</comment>
<dbReference type="VEuPathDB" id="VectorBase:AFAF001712"/>
<dbReference type="GO" id="GO:0050909">
    <property type="term" value="P:sensory perception of taste"/>
    <property type="evidence" value="ECO:0007669"/>
    <property type="project" value="InterPro"/>
</dbReference>
<comment type="similarity">
    <text evidence="6">Belongs to the insect chemoreceptor superfamily. Gustatory receptor (GR) family.</text>
</comment>
<name>A0A182Q2D1_9DIPT</name>
<evidence type="ECO:0000256" key="1">
    <source>
        <dbReference type="ARBA" id="ARBA00004651"/>
    </source>
</evidence>
<proteinExistence type="inferred from homology"/>
<dbReference type="InterPro" id="IPR013604">
    <property type="entry name" value="7TM_chemorcpt"/>
</dbReference>
<comment type="function">
    <text evidence="6">Gustatory receptor which mediates acceptance or avoidance behavior, depending on its substrates.</text>
</comment>
<keyword evidence="6" id="KW-0675">Receptor</keyword>